<evidence type="ECO:0000256" key="1">
    <source>
        <dbReference type="ARBA" id="ARBA00022491"/>
    </source>
</evidence>
<dbReference type="InterPro" id="IPR036271">
    <property type="entry name" value="Tet_transcr_reg_TetR-rel_C_sf"/>
</dbReference>
<dbReference type="GO" id="GO:0045892">
    <property type="term" value="P:negative regulation of DNA-templated transcription"/>
    <property type="evidence" value="ECO:0007669"/>
    <property type="project" value="UniProtKB-ARBA"/>
</dbReference>
<keyword evidence="8" id="KW-1185">Reference proteome</keyword>
<dbReference type="RefSeq" id="WP_065528043.1">
    <property type="nucleotide sequence ID" value="NZ_CP016537.2"/>
</dbReference>
<dbReference type="Gene3D" id="1.10.357.10">
    <property type="entry name" value="Tetracycline Repressor, domain 2"/>
    <property type="match status" value="1"/>
</dbReference>
<feature type="DNA-binding region" description="H-T-H motif" evidence="5">
    <location>
        <begin position="29"/>
        <end position="48"/>
    </location>
</feature>
<dbReference type="SUPFAM" id="SSF46689">
    <property type="entry name" value="Homeodomain-like"/>
    <property type="match status" value="1"/>
</dbReference>
<dbReference type="Proteomes" id="UP000092687">
    <property type="component" value="Chromosome"/>
</dbReference>
<keyword evidence="1" id="KW-0678">Repressor</keyword>
<dbReference type="PANTHER" id="PTHR30055">
    <property type="entry name" value="HTH-TYPE TRANSCRIPTIONAL REGULATOR RUTR"/>
    <property type="match status" value="1"/>
</dbReference>
<dbReference type="InterPro" id="IPR009057">
    <property type="entry name" value="Homeodomain-like_sf"/>
</dbReference>
<dbReference type="InterPro" id="IPR001647">
    <property type="entry name" value="HTH_TetR"/>
</dbReference>
<keyword evidence="3 5" id="KW-0238">DNA-binding</keyword>
<keyword evidence="2" id="KW-0805">Transcription regulation</keyword>
<dbReference type="PANTHER" id="PTHR30055:SF175">
    <property type="entry name" value="HTH-TYPE TRANSCRIPTIONAL REPRESSOR KSTR2"/>
    <property type="match status" value="1"/>
</dbReference>
<evidence type="ECO:0000256" key="2">
    <source>
        <dbReference type="ARBA" id="ARBA00023015"/>
    </source>
</evidence>
<protein>
    <recommendedName>
        <fullName evidence="6">HTH tetR-type domain-containing protein</fullName>
    </recommendedName>
</protein>
<proteinExistence type="predicted"/>
<dbReference type="AlphaFoldDB" id="A0A1C7DPZ9"/>
<feature type="domain" description="HTH tetR-type" evidence="6">
    <location>
        <begin position="6"/>
        <end position="66"/>
    </location>
</feature>
<evidence type="ECO:0000256" key="4">
    <source>
        <dbReference type="ARBA" id="ARBA00023163"/>
    </source>
</evidence>
<dbReference type="Gene3D" id="1.10.10.60">
    <property type="entry name" value="Homeodomain-like"/>
    <property type="match status" value="1"/>
</dbReference>
<evidence type="ECO:0000256" key="5">
    <source>
        <dbReference type="PROSITE-ProRule" id="PRU00335"/>
    </source>
</evidence>
<gene>
    <name evidence="7" type="ORF">BBI08_05595</name>
</gene>
<dbReference type="GO" id="GO:0003700">
    <property type="term" value="F:DNA-binding transcription factor activity"/>
    <property type="evidence" value="ECO:0007669"/>
    <property type="project" value="TreeGrafter"/>
</dbReference>
<dbReference type="GO" id="GO:0000976">
    <property type="term" value="F:transcription cis-regulatory region binding"/>
    <property type="evidence" value="ECO:0007669"/>
    <property type="project" value="TreeGrafter"/>
</dbReference>
<accession>A0A1C7DPZ9</accession>
<name>A0A1C7DPZ9_9BACL</name>
<dbReference type="PRINTS" id="PR00455">
    <property type="entry name" value="HTHTETR"/>
</dbReference>
<evidence type="ECO:0000259" key="6">
    <source>
        <dbReference type="PROSITE" id="PS50977"/>
    </source>
</evidence>
<dbReference type="InterPro" id="IPR050109">
    <property type="entry name" value="HTH-type_TetR-like_transc_reg"/>
</dbReference>
<reference evidence="7" key="1">
    <citation type="submission" date="2016-10" db="EMBL/GenBank/DDBJ databases">
        <authorList>
            <person name="de Groot N.N."/>
        </authorList>
    </citation>
    <scope>NUCLEOTIDE SEQUENCE</scope>
    <source>
        <strain evidence="7">DSM 24743</strain>
    </source>
</reference>
<dbReference type="EMBL" id="CP016537">
    <property type="protein sequence ID" value="ANU13341.1"/>
    <property type="molecule type" value="Genomic_DNA"/>
</dbReference>
<evidence type="ECO:0000313" key="8">
    <source>
        <dbReference type="Proteomes" id="UP000092687"/>
    </source>
</evidence>
<evidence type="ECO:0000313" key="7">
    <source>
        <dbReference type="EMBL" id="ANU13341.1"/>
    </source>
</evidence>
<organism evidence="7 8">
    <name type="scientific">Planococcus halocryophilus</name>
    <dbReference type="NCBI Taxonomy" id="1215089"/>
    <lineage>
        <taxon>Bacteria</taxon>
        <taxon>Bacillati</taxon>
        <taxon>Bacillota</taxon>
        <taxon>Bacilli</taxon>
        <taxon>Bacillales</taxon>
        <taxon>Caryophanaceae</taxon>
        <taxon>Planococcus</taxon>
    </lineage>
</organism>
<dbReference type="FunFam" id="1.10.10.60:FF:000141">
    <property type="entry name" value="TetR family transcriptional regulator"/>
    <property type="match status" value="1"/>
</dbReference>
<dbReference type="PROSITE" id="PS50977">
    <property type="entry name" value="HTH_TETR_2"/>
    <property type="match status" value="1"/>
</dbReference>
<dbReference type="SUPFAM" id="SSF48498">
    <property type="entry name" value="Tetracyclin repressor-like, C-terminal domain"/>
    <property type="match status" value="1"/>
</dbReference>
<dbReference type="Pfam" id="PF00440">
    <property type="entry name" value="TetR_N"/>
    <property type="match status" value="1"/>
</dbReference>
<dbReference type="KEGG" id="phc:BBI08_05595"/>
<sequence length="198" mass="22929">MNSREQKQREKILNGAQEMFMTRGFTNTSTAQLAKHIGMSKTTLYKHFPTKEALLEDALSYTLDDIEKQLSQMLEDSKPPILDKIHNFMQVIVTHVQQLKLDSISDIKHHAPHIYSMVTNRQDQIIDKYALKLFNDAVEHGVFRKDLDQQIAIDMIIQSVKVLGSPEYLQHSPHTFESIFQHVFKLVIEGNLNKEIKE</sequence>
<evidence type="ECO:0000256" key="3">
    <source>
        <dbReference type="ARBA" id="ARBA00023125"/>
    </source>
</evidence>
<keyword evidence="4" id="KW-0804">Transcription</keyword>